<name>A0A0B7HFT2_9FLAO</name>
<dbReference type="Pfam" id="PF13302">
    <property type="entry name" value="Acetyltransf_3"/>
    <property type="match status" value="1"/>
</dbReference>
<dbReference type="SUPFAM" id="SSF55729">
    <property type="entry name" value="Acyl-CoA N-acyltransferases (Nat)"/>
    <property type="match status" value="1"/>
</dbReference>
<evidence type="ECO:0000313" key="1">
    <source>
        <dbReference type="EMBL" id="CEN38090.1"/>
    </source>
</evidence>
<dbReference type="EMBL" id="CDOE01000070">
    <property type="protein sequence ID" value="CEN38090.1"/>
    <property type="molecule type" value="Genomic_DNA"/>
</dbReference>
<dbReference type="PANTHER" id="PTHR43792">
    <property type="entry name" value="GNAT FAMILY, PUTATIVE (AFU_ORTHOLOGUE AFUA_3G00765)-RELATED-RELATED"/>
    <property type="match status" value="1"/>
</dbReference>
<keyword evidence="1" id="KW-0808">Transferase</keyword>
<evidence type="ECO:0000313" key="2">
    <source>
        <dbReference type="Proteomes" id="UP000044026"/>
    </source>
</evidence>
<dbReference type="InterPro" id="IPR051531">
    <property type="entry name" value="N-acetyltransferase"/>
</dbReference>
<dbReference type="RefSeq" id="WP_042000834.1">
    <property type="nucleotide sequence ID" value="NZ_CP022382.1"/>
</dbReference>
<dbReference type="Gene3D" id="3.40.630.30">
    <property type="match status" value="1"/>
</dbReference>
<gene>
    <name evidence="1" type="ORF">CCAN12_720047</name>
</gene>
<dbReference type="GeneID" id="69580731"/>
<dbReference type="GO" id="GO:0016747">
    <property type="term" value="F:acyltransferase activity, transferring groups other than amino-acyl groups"/>
    <property type="evidence" value="ECO:0007669"/>
    <property type="project" value="InterPro"/>
</dbReference>
<dbReference type="Proteomes" id="UP000044026">
    <property type="component" value="Unassembled WGS sequence"/>
</dbReference>
<reference evidence="1 2" key="1">
    <citation type="submission" date="2015-01" db="EMBL/GenBank/DDBJ databases">
        <authorList>
            <person name="Xiang T."/>
            <person name="Song Y."/>
            <person name="Huang L."/>
            <person name="Wang B."/>
            <person name="Wu P."/>
        </authorList>
    </citation>
    <scope>NUCLEOTIDE SEQUENCE [LARGE SCALE GENOMIC DNA]</scope>
    <source>
        <strain evidence="1 2">Cc12</strain>
    </source>
</reference>
<dbReference type="InterPro" id="IPR016181">
    <property type="entry name" value="Acyl_CoA_acyltransferase"/>
</dbReference>
<dbReference type="PROSITE" id="PS51186">
    <property type="entry name" value="GNAT"/>
    <property type="match status" value="1"/>
</dbReference>
<dbReference type="AlphaFoldDB" id="A0A0B7HFT2"/>
<accession>A0A0B7HFT2</accession>
<protein>
    <submittedName>
        <fullName evidence="1">GCN5-related N-acetyltransferase</fullName>
    </submittedName>
</protein>
<dbReference type="CDD" id="cd04301">
    <property type="entry name" value="NAT_SF"/>
    <property type="match status" value="1"/>
</dbReference>
<dbReference type="PANTHER" id="PTHR43792:SF1">
    <property type="entry name" value="N-ACETYLTRANSFERASE DOMAIN-CONTAINING PROTEIN"/>
    <property type="match status" value="1"/>
</dbReference>
<sequence length="165" mass="19185">MNFILSKFEDTDFECYFQLVSDIRVMEMITERAIPLEEAKSDFDKELTKNQIHPDFGIFKIINCENQSFVGFAKLEIEASDSKEAELGYMILPEFWGKGVAGKVAKYLVDFAQNHPQIEELFAIIDPKNIPSRKILINNHFEHQEYKDFDGLPGEILRLKFKNKT</sequence>
<organism evidence="1 2">
    <name type="scientific">Capnocytophaga canimorsus</name>
    <dbReference type="NCBI Taxonomy" id="28188"/>
    <lineage>
        <taxon>Bacteria</taxon>
        <taxon>Pseudomonadati</taxon>
        <taxon>Bacteroidota</taxon>
        <taxon>Flavobacteriia</taxon>
        <taxon>Flavobacteriales</taxon>
        <taxon>Flavobacteriaceae</taxon>
        <taxon>Capnocytophaga</taxon>
    </lineage>
</organism>
<proteinExistence type="predicted"/>
<dbReference type="InterPro" id="IPR000182">
    <property type="entry name" value="GNAT_dom"/>
</dbReference>